<feature type="domain" description="Mycothiol-dependent maleylpyruvate isomerase metal-binding" evidence="1">
    <location>
        <begin position="5"/>
        <end position="125"/>
    </location>
</feature>
<dbReference type="SUPFAM" id="SSF109854">
    <property type="entry name" value="DinB/YfiT-like putative metalloenzymes"/>
    <property type="match status" value="1"/>
</dbReference>
<dbReference type="GO" id="GO:0046872">
    <property type="term" value="F:metal ion binding"/>
    <property type="evidence" value="ECO:0007669"/>
    <property type="project" value="InterPro"/>
</dbReference>
<name>A0AAE3VV14_9ACTN</name>
<dbReference type="EMBL" id="JAUSUZ010000001">
    <property type="protein sequence ID" value="MDQ0364341.1"/>
    <property type="molecule type" value="Genomic_DNA"/>
</dbReference>
<dbReference type="RefSeq" id="WP_307235671.1">
    <property type="nucleotide sequence ID" value="NZ_JAUSUZ010000001.1"/>
</dbReference>
<dbReference type="Pfam" id="PF11716">
    <property type="entry name" value="MDMPI_N"/>
    <property type="match status" value="1"/>
</dbReference>
<dbReference type="InterPro" id="IPR017520">
    <property type="entry name" value="CHP03086"/>
</dbReference>
<gene>
    <name evidence="2" type="ORF">J2S42_001010</name>
</gene>
<dbReference type="NCBIfam" id="TIGR03086">
    <property type="entry name" value="TIGR03086 family metal-binding protein"/>
    <property type="match status" value="1"/>
</dbReference>
<reference evidence="2 3" key="1">
    <citation type="submission" date="2023-07" db="EMBL/GenBank/DDBJ databases">
        <title>Sequencing the genomes of 1000 actinobacteria strains.</title>
        <authorList>
            <person name="Klenk H.-P."/>
        </authorList>
    </citation>
    <scope>NUCLEOTIDE SEQUENCE [LARGE SCALE GENOMIC DNA]</scope>
    <source>
        <strain evidence="2 3">DSM 44709</strain>
    </source>
</reference>
<dbReference type="Gene3D" id="1.20.120.450">
    <property type="entry name" value="dinb family like domain"/>
    <property type="match status" value="1"/>
</dbReference>
<comment type="caution">
    <text evidence="2">The sequence shown here is derived from an EMBL/GenBank/DDBJ whole genome shotgun (WGS) entry which is preliminary data.</text>
</comment>
<dbReference type="Proteomes" id="UP001240236">
    <property type="component" value="Unassembled WGS sequence"/>
</dbReference>
<protein>
    <submittedName>
        <fullName evidence="2">Uncharacterized protein (TIGR03086 family)</fullName>
    </submittedName>
</protein>
<keyword evidence="3" id="KW-1185">Reference proteome</keyword>
<evidence type="ECO:0000259" key="1">
    <source>
        <dbReference type="Pfam" id="PF11716"/>
    </source>
</evidence>
<organism evidence="2 3">
    <name type="scientific">Catenuloplanes indicus</name>
    <dbReference type="NCBI Taxonomy" id="137267"/>
    <lineage>
        <taxon>Bacteria</taxon>
        <taxon>Bacillati</taxon>
        <taxon>Actinomycetota</taxon>
        <taxon>Actinomycetes</taxon>
        <taxon>Micromonosporales</taxon>
        <taxon>Micromonosporaceae</taxon>
        <taxon>Catenuloplanes</taxon>
    </lineage>
</organism>
<accession>A0AAE3VV14</accession>
<evidence type="ECO:0000313" key="3">
    <source>
        <dbReference type="Proteomes" id="UP001240236"/>
    </source>
</evidence>
<sequence>MILRILDDLARVAAGNTPEQLTLPTPAGDFDVWAVRRHLTGGLSYFESAFRDPDAEERGADPHGYAGPDDLDAVIPRLSATLRSALDAGVSTTIVHVPHLGGSFPGATVVDMLLIEAVTHGWDLARATGQRWQPDDGTCEHALAFYRQVIKPEWRGPGMAFGPEFPVAPDAPVLDRLVAFAGRDPHWSPKTA</sequence>
<proteinExistence type="predicted"/>
<dbReference type="InterPro" id="IPR034660">
    <property type="entry name" value="DinB/YfiT-like"/>
</dbReference>
<dbReference type="AlphaFoldDB" id="A0AAE3VV14"/>
<dbReference type="NCBIfam" id="TIGR03083">
    <property type="entry name" value="maleylpyruvate isomerase family mycothiol-dependent enzyme"/>
    <property type="match status" value="1"/>
</dbReference>
<dbReference type="InterPro" id="IPR017517">
    <property type="entry name" value="Maleyloyr_isom"/>
</dbReference>
<evidence type="ECO:0000313" key="2">
    <source>
        <dbReference type="EMBL" id="MDQ0364341.1"/>
    </source>
</evidence>
<dbReference type="InterPro" id="IPR024344">
    <property type="entry name" value="MDMPI_metal-binding"/>
</dbReference>